<comment type="caution">
    <text evidence="2">The sequence shown here is derived from an EMBL/GenBank/DDBJ whole genome shotgun (WGS) entry which is preliminary data.</text>
</comment>
<organism evidence="2 3">
    <name type="scientific">Psittacicella gerlachiana</name>
    <dbReference type="NCBI Taxonomy" id="2028574"/>
    <lineage>
        <taxon>Bacteria</taxon>
        <taxon>Pseudomonadati</taxon>
        <taxon>Pseudomonadota</taxon>
        <taxon>Gammaproteobacteria</taxon>
        <taxon>Pasteurellales</taxon>
        <taxon>Psittacicellaceae</taxon>
        <taxon>Psittacicella</taxon>
    </lineage>
</organism>
<gene>
    <name evidence="2" type="ORF">CKF59_00790</name>
</gene>
<dbReference type="RefSeq" id="WP_119534081.1">
    <property type="nucleotide sequence ID" value="NZ_NRJF01000023.1"/>
</dbReference>
<reference evidence="2 3" key="1">
    <citation type="submission" date="2017-08" db="EMBL/GenBank/DDBJ databases">
        <title>Reclassification of Bisgaard taxon 37 and 44.</title>
        <authorList>
            <person name="Christensen H."/>
        </authorList>
    </citation>
    <scope>NUCLEOTIDE SEQUENCE [LARGE SCALE GENOMIC DNA]</scope>
    <source>
        <strain evidence="2 3">EEAB3T1</strain>
    </source>
</reference>
<feature type="region of interest" description="Disordered" evidence="1">
    <location>
        <begin position="613"/>
        <end position="640"/>
    </location>
</feature>
<feature type="compositionally biased region" description="Polar residues" evidence="1">
    <location>
        <begin position="620"/>
        <end position="640"/>
    </location>
</feature>
<dbReference type="Proteomes" id="UP000265964">
    <property type="component" value="Unassembled WGS sequence"/>
</dbReference>
<proteinExistence type="predicted"/>
<dbReference type="EMBL" id="NRJF01000023">
    <property type="protein sequence ID" value="RIY38506.1"/>
    <property type="molecule type" value="Genomic_DNA"/>
</dbReference>
<dbReference type="OrthoDB" id="5663764at2"/>
<accession>A0A3A1YM13</accession>
<protein>
    <submittedName>
        <fullName evidence="2">Uncharacterized protein</fullName>
    </submittedName>
</protein>
<evidence type="ECO:0000313" key="3">
    <source>
        <dbReference type="Proteomes" id="UP000265964"/>
    </source>
</evidence>
<keyword evidence="3" id="KW-1185">Reference proteome</keyword>
<sequence>MQTNLPYRLPVFAFHGSNSLLELASQLHAQVELYDFAQAYTYRGIANWKFHSLPFLSELALDGYRQNTELNYVETPLFPEKVFQYKLIGRQSLLAAAVRKTIPFAQLDKSLYNLNVYRLAYANLYQNFPAVLSLEPNQLQPQYLGYLPATPAQSSEIVYPYPVLDVDRSYFRRIMHFYYGNAYNVEDMQALNYFASLGPKASLYLKDYNQQLANFDLIYPFKQGGNELVVKYFQEQIVPLSLTSLEKFTTYYPQRKVAVGLQYPTPQQTSTLSPSLALPAEIQEHLHQLAPYVGATKEREPAGFKALGSYLYFLELAALEQEQTRNNQASNKKQSKATSKKQKPALILQEVFPHSYLASTYLTQGVMAQTYGQLASQSAKIWQANESQSLATKLQKLATFNKKAAGKAPKSKQIAQLLEQALEQRQTFAHADWLRRENQYHHYVSWANQFGKLADINQLGEDHDFDDRRSKEFTISPMLASSYDTSLSTPSALDKDFYLLNSYTFATTSRLFAEYNHFGLTNPWHFVNPQAPVALTVSANQRLTLARYEVIHQDLRVTPLNAPRYLEDPLALAFEQIIYRTLLVNAQLRKDFYTALSPFSVANAQALGSLLPTEEEQDKQANSSVQEQANSSATEQTNSRVVEQANCNTDLSKGYPVQKLLSPVAEKLLNQQSSQGFELALEYPLSTWLQMFPQHLWHFRKAKEEFLGGKTQGQTFASYRFLGAVFYQVSVEQLPRVSYPYLQHPDTALYFAKTLYLQMCEISKTLPKRKSYDNLLMKSLYNRSAYLALLANHSFASFNAGTNTEPPSYYLRLTLDNLAYPIAEAEASPLGADFDYSLTPLYLDVFAQEVKLAQESSYQAKNAQARKQAQLQPEPFANYKSPQELLTSYNLPTTRWQNIASATLDPQVYTYDADPFINQLQFRNNLDPFNYSEAPLMRNASDLFNNYPHFAEFYERLHLDLTLTNSVFLASKEAVDGYFTTLGQELNDKLTFVSEQIRKAFVIPSLSERQQSYQQRDAQLILVPLPLKTKASPLEADLEVKLQKWQVHLTAQDYEQALTNWQSQQQLLAYPVATDTLELWFIYQLLGAENLPFVQTGLDQINLALFLKSLEPVVQQAYELSPRDLERYKTSFAQMFARLGLELTPEQMHEHLQSLTPAQLAEFIHAARMSAPLAPRAKTINLPRSLAWLKDLEHQGTPSNLAELVQALTVEEVELAIAYIAQLDGITLWQANWQAQQQVQQQAQLASKTLVAPHNPQALQTQAQLVVNQVDTFSAYLSPGLRLAPSTSYPLLSMQEVIKQELPFATQMAFCDLQYATLEMPSLEQFAQSQQAYLWQTILPWMSQEQQQILTASKYQLEQALTQTLFTPGQGTRLYLTTWKEQLIKLLNIKGETALALRCLSQHPSRVFADSLGILYPQQGYRASDALVDGLFSRFHIFSEQDHEHTKVATLTGELELGKLSAPLLNLWQQSGLTSQQLAQVLATSPETAGLLEKQRLAPGFANYFRAYLYFGVLPQLLATPVFNLEQMQQQLDKAVEFALKDQQQAAWLKLEMTTPELVHQAYAYTFNTLSELAAKPQEGSKILAQSIGSQFYLLNEQNKIEPLKAQTIAELEGYFKNVYYPLNYDYPHTSVKQMSARSLTLTMDPKYLLFKGYLTGNRYLFTVDACQKDQLQKYTSRNSFDFSFELETDKPQPPLPKIFDLMFEDFNKFVKDQGEAWQSENQLLQEPRKVGTRHYYQNSSSYQLHQVLSSNLHQQVLRYYQLGNLNVQDNPLAKQELYFVRDYTNLGLYNNLWLEIDKINFIFNSGIKEASVRYSLPLYMPLADNPEVVLPNPAYVKSLTPTHIAQFQQLWQFNRQFLNLDYYKTLNKQVASDYAQLIELIQAQDLNLAHFYFSQAGEKLYQLFLSQTFAEREVARNLVYLEGLNQVPQALYLPARPLHLLYATSEESGYHGEQSQEIIATFKAHAQILQQKLFNALLRQYDWVHKYQNLPRAVSSLVTLPFESLTHWRVTITKAPFYSATLNQQALHEFVAHKLLGHQLQTQNAEHLTWTGVAPVNYKDPGLLEQALIYHQLKGEQFFKTTSHSQLQAFKDKLQQAYLYLQSQAPDFVYKLNFHACGIDANRFNEEQALIQQTLSTWAYEDLQAKYYNETKAYFSTLNEVFNMQDLQQEETSPSPAVNTPIVSLDDEEQELAQMLESVDFARIAREQDDFIQEPNYTYEEYAFTCPQTLAPTLGWEQEPTSKDAMQVELALLNFQKASQVVTPEQVQPKESKLTTTSTSINLRELYQLYLQGKEPSLEQIYQTINLFPYWSFKDKEINAQSFKQRCHLIAKVLLHQLSKLNNKTKALSLEELNILFKALYRQFMQIKVMLVADYRLLEEISNLDLELRSLPYLYFLPAKDKYLAWVKANQQEVSFPAAVLYHHQSKASFFAQLCNELAQAQAQSLEIVETTNWYPYLGRLRKFYA</sequence>
<evidence type="ECO:0000313" key="2">
    <source>
        <dbReference type="EMBL" id="RIY38506.1"/>
    </source>
</evidence>
<evidence type="ECO:0000256" key="1">
    <source>
        <dbReference type="SAM" id="MobiDB-lite"/>
    </source>
</evidence>
<name>A0A3A1YM13_9GAMM</name>